<dbReference type="PROSITE" id="PS50893">
    <property type="entry name" value="ABC_TRANSPORTER_2"/>
    <property type="match status" value="2"/>
</dbReference>
<evidence type="ECO:0000313" key="12">
    <source>
        <dbReference type="Proteomes" id="UP000070620"/>
    </source>
</evidence>
<dbReference type="AlphaFoldDB" id="A0A136PZV9"/>
<keyword evidence="4" id="KW-0762">Sugar transport</keyword>
<evidence type="ECO:0000256" key="7">
    <source>
        <dbReference type="ARBA" id="ARBA00022840"/>
    </source>
</evidence>
<dbReference type="GO" id="GO:0005524">
    <property type="term" value="F:ATP binding"/>
    <property type="evidence" value="ECO:0007669"/>
    <property type="project" value="UniProtKB-KW"/>
</dbReference>
<evidence type="ECO:0000256" key="3">
    <source>
        <dbReference type="ARBA" id="ARBA00022475"/>
    </source>
</evidence>
<keyword evidence="9" id="KW-0472">Membrane</keyword>
<feature type="domain" description="ABC transporter" evidence="10">
    <location>
        <begin position="20"/>
        <end position="256"/>
    </location>
</feature>
<name>A0A136PZV9_9ACTN</name>
<evidence type="ECO:0000256" key="5">
    <source>
        <dbReference type="ARBA" id="ARBA00022737"/>
    </source>
</evidence>
<comment type="subcellular location">
    <subcellularLocation>
        <location evidence="1">Cell membrane</location>
        <topology evidence="1">Peripheral membrane protein</topology>
    </subcellularLocation>
</comment>
<keyword evidence="6" id="KW-0547">Nucleotide-binding</keyword>
<keyword evidence="7 11" id="KW-0067">ATP-binding</keyword>
<dbReference type="OrthoDB" id="39350at2"/>
<protein>
    <submittedName>
        <fullName evidence="11">D-ribose transporter ATP-binding protein</fullName>
    </submittedName>
</protein>
<reference evidence="11 12" key="1">
    <citation type="submission" date="2016-01" db="EMBL/GenBank/DDBJ databases">
        <title>Whole genome sequence and analysis of Micromonospora rosaria DSM 803, which can produce antibacterial substance rosamicin.</title>
        <authorList>
            <person name="Yang H."/>
            <person name="He X."/>
            <person name="Zhu D."/>
        </authorList>
    </citation>
    <scope>NUCLEOTIDE SEQUENCE [LARGE SCALE GENOMIC DNA]</scope>
    <source>
        <strain evidence="11 12">DSM 803</strain>
    </source>
</reference>
<dbReference type="EMBL" id="LRQV01000001">
    <property type="protein sequence ID" value="KXK63943.1"/>
    <property type="molecule type" value="Genomic_DNA"/>
</dbReference>
<evidence type="ECO:0000256" key="4">
    <source>
        <dbReference type="ARBA" id="ARBA00022597"/>
    </source>
</evidence>
<keyword evidence="8" id="KW-1278">Translocase</keyword>
<evidence type="ECO:0000256" key="9">
    <source>
        <dbReference type="ARBA" id="ARBA00023136"/>
    </source>
</evidence>
<dbReference type="InterPro" id="IPR003593">
    <property type="entry name" value="AAA+_ATPase"/>
</dbReference>
<accession>A0A136PZV9</accession>
<dbReference type="PROSITE" id="PS00211">
    <property type="entry name" value="ABC_TRANSPORTER_1"/>
    <property type="match status" value="1"/>
</dbReference>
<evidence type="ECO:0000313" key="11">
    <source>
        <dbReference type="EMBL" id="KXK63943.1"/>
    </source>
</evidence>
<dbReference type="PANTHER" id="PTHR43790">
    <property type="entry name" value="CARBOHYDRATE TRANSPORT ATP-BINDING PROTEIN MG119-RELATED"/>
    <property type="match status" value="1"/>
</dbReference>
<organism evidence="11 12">
    <name type="scientific">Micromonospora rosaria</name>
    <dbReference type="NCBI Taxonomy" id="47874"/>
    <lineage>
        <taxon>Bacteria</taxon>
        <taxon>Bacillati</taxon>
        <taxon>Actinomycetota</taxon>
        <taxon>Actinomycetes</taxon>
        <taxon>Micromonosporales</taxon>
        <taxon>Micromonosporaceae</taxon>
        <taxon>Micromonospora</taxon>
    </lineage>
</organism>
<dbReference type="Pfam" id="PF00005">
    <property type="entry name" value="ABC_tran"/>
    <property type="match status" value="2"/>
</dbReference>
<keyword evidence="12" id="KW-1185">Reference proteome</keyword>
<evidence type="ECO:0000256" key="6">
    <source>
        <dbReference type="ARBA" id="ARBA00022741"/>
    </source>
</evidence>
<dbReference type="InterPro" id="IPR027417">
    <property type="entry name" value="P-loop_NTPase"/>
</dbReference>
<dbReference type="Proteomes" id="UP000070620">
    <property type="component" value="Unassembled WGS sequence"/>
</dbReference>
<dbReference type="CDD" id="cd03216">
    <property type="entry name" value="ABC_Carb_Monos_I"/>
    <property type="match status" value="1"/>
</dbReference>
<gene>
    <name evidence="11" type="ORF">AWW66_00395</name>
</gene>
<evidence type="ECO:0000256" key="1">
    <source>
        <dbReference type="ARBA" id="ARBA00004202"/>
    </source>
</evidence>
<dbReference type="SUPFAM" id="SSF52540">
    <property type="entry name" value="P-loop containing nucleoside triphosphate hydrolases"/>
    <property type="match status" value="2"/>
</dbReference>
<dbReference type="InterPro" id="IPR017871">
    <property type="entry name" value="ABC_transporter-like_CS"/>
</dbReference>
<keyword evidence="2" id="KW-0813">Transport</keyword>
<comment type="caution">
    <text evidence="11">The sequence shown here is derived from an EMBL/GenBank/DDBJ whole genome shotgun (WGS) entry which is preliminary data.</text>
</comment>
<evidence type="ECO:0000259" key="10">
    <source>
        <dbReference type="PROSITE" id="PS50893"/>
    </source>
</evidence>
<feature type="domain" description="ABC transporter" evidence="10">
    <location>
        <begin position="266"/>
        <end position="510"/>
    </location>
</feature>
<dbReference type="GO" id="GO:0005886">
    <property type="term" value="C:plasma membrane"/>
    <property type="evidence" value="ECO:0007669"/>
    <property type="project" value="UniProtKB-SubCell"/>
</dbReference>
<evidence type="ECO:0000256" key="2">
    <source>
        <dbReference type="ARBA" id="ARBA00022448"/>
    </source>
</evidence>
<dbReference type="GO" id="GO:0016887">
    <property type="term" value="F:ATP hydrolysis activity"/>
    <property type="evidence" value="ECO:0007669"/>
    <property type="project" value="InterPro"/>
</dbReference>
<dbReference type="SMART" id="SM00382">
    <property type="entry name" value="AAA"/>
    <property type="match status" value="2"/>
</dbReference>
<dbReference type="CDD" id="cd03215">
    <property type="entry name" value="ABC_Carb_Monos_II"/>
    <property type="match status" value="1"/>
</dbReference>
<dbReference type="FunFam" id="3.40.50.300:FF:000127">
    <property type="entry name" value="Ribose import ATP-binding protein RbsA"/>
    <property type="match status" value="1"/>
</dbReference>
<dbReference type="Gene3D" id="3.40.50.300">
    <property type="entry name" value="P-loop containing nucleotide triphosphate hydrolases"/>
    <property type="match status" value="2"/>
</dbReference>
<sequence>MHVTRTSPTTAEGDRVLPVLALTGVDKSFGAVAALRDARLELFTGEAHALVGENGAGKSTLVKILAGVHGPDAGQVLLDGAPVVFGNPGDARAAGIAVIYQEPTLFPDLSVAENIFMGRQPRRGLGRIDAAAMRARTSDLFARLGVRIDPDRPARGLSIADQQLVEIAKALSFDARVLVMDEPTAALSGVEVERLFAVARALRDDGAAILFISHRFDEVFALCQRVTVMRDGRWIVTDEIGNLTVEGVVRTMVGRDVSALFPKLATTPAEVRLEVEGLTRRGFFQDVSFTVRGGEIVALAGLVGAGRSEVARAIFGVDRYDAGEVRVDGRRLRPGDPPTAIAAGVALVPEDRRQQGLVMELSIERNATLPRRWALSRFGLLFGGSERRSAAQWARRLQVKAARNTDAVSTLSGGNQQKVVLAKWLSTAPRVLVIDEPTRGIDVGTKAEVHRLLSQLAAEGVAVLMVSSELPEVLGMADRVLVMHEGRLVADIPRGEADEENVMLAATGQREAAA</sequence>
<dbReference type="InterPro" id="IPR003439">
    <property type="entry name" value="ABC_transporter-like_ATP-bd"/>
</dbReference>
<proteinExistence type="predicted"/>
<keyword evidence="5" id="KW-0677">Repeat</keyword>
<dbReference type="InterPro" id="IPR050107">
    <property type="entry name" value="ABC_carbohydrate_import_ATPase"/>
</dbReference>
<dbReference type="PANTHER" id="PTHR43790:SF3">
    <property type="entry name" value="D-ALLOSE IMPORT ATP-BINDING PROTEIN ALSA-RELATED"/>
    <property type="match status" value="1"/>
</dbReference>
<evidence type="ECO:0000256" key="8">
    <source>
        <dbReference type="ARBA" id="ARBA00022967"/>
    </source>
</evidence>
<keyword evidence="3" id="KW-1003">Cell membrane</keyword>